<sequence length="154" mass="16787">MESNELHDRAAAEAELAALAATRTALADRVVQPLWYDVLLGLLVAGFVSSYATRDPFWIMGAFLVFMAGIWGLVAVYRRLTGMWVDGNRPGPTRRAIRVWAVLYAAVLAGGALAEYLLGVRGVMVVAGIVLGIGIVVISRWWARIYVAELRGQL</sequence>
<gene>
    <name evidence="2" type="ORF">GCU56_21835</name>
</gene>
<evidence type="ECO:0000256" key="1">
    <source>
        <dbReference type="SAM" id="Phobius"/>
    </source>
</evidence>
<dbReference type="Proteomes" id="UP000470246">
    <property type="component" value="Unassembled WGS sequence"/>
</dbReference>
<proteinExistence type="predicted"/>
<dbReference type="RefSeq" id="WP_163484269.1">
    <property type="nucleotide sequence ID" value="NZ_JAAGWF010000030.1"/>
</dbReference>
<reference evidence="2 3" key="1">
    <citation type="submission" date="2020-02" db="EMBL/GenBank/DDBJ databases">
        <title>Geodermatophilus sabuli CPCC 205279 I12A-02694.</title>
        <authorList>
            <person name="Jiang Z."/>
        </authorList>
    </citation>
    <scope>NUCLEOTIDE SEQUENCE [LARGE SCALE GENOMIC DNA]</scope>
    <source>
        <strain evidence="2 3">I12A-02694</strain>
    </source>
</reference>
<protein>
    <submittedName>
        <fullName evidence="2">Uncharacterized protein</fullName>
    </submittedName>
</protein>
<comment type="caution">
    <text evidence="2">The sequence shown here is derived from an EMBL/GenBank/DDBJ whole genome shotgun (WGS) entry which is preliminary data.</text>
</comment>
<keyword evidence="1" id="KW-1133">Transmembrane helix</keyword>
<feature type="transmembrane region" description="Helical" evidence="1">
    <location>
        <begin position="123"/>
        <end position="143"/>
    </location>
</feature>
<feature type="transmembrane region" description="Helical" evidence="1">
    <location>
        <begin position="34"/>
        <end position="52"/>
    </location>
</feature>
<dbReference type="AlphaFoldDB" id="A0A7K3W804"/>
<evidence type="ECO:0000313" key="2">
    <source>
        <dbReference type="EMBL" id="NEK60503.1"/>
    </source>
</evidence>
<keyword evidence="1" id="KW-0812">Transmembrane</keyword>
<organism evidence="2 3">
    <name type="scientific">Geodermatophilus sabuli</name>
    <dbReference type="NCBI Taxonomy" id="1564158"/>
    <lineage>
        <taxon>Bacteria</taxon>
        <taxon>Bacillati</taxon>
        <taxon>Actinomycetota</taxon>
        <taxon>Actinomycetes</taxon>
        <taxon>Geodermatophilales</taxon>
        <taxon>Geodermatophilaceae</taxon>
        <taxon>Geodermatophilus</taxon>
    </lineage>
</organism>
<evidence type="ECO:0000313" key="3">
    <source>
        <dbReference type="Proteomes" id="UP000470246"/>
    </source>
</evidence>
<keyword evidence="1" id="KW-0472">Membrane</keyword>
<name>A0A7K3W804_9ACTN</name>
<keyword evidence="3" id="KW-1185">Reference proteome</keyword>
<feature type="transmembrane region" description="Helical" evidence="1">
    <location>
        <begin position="58"/>
        <end position="77"/>
    </location>
</feature>
<accession>A0A7K3W804</accession>
<feature type="transmembrane region" description="Helical" evidence="1">
    <location>
        <begin position="97"/>
        <end position="117"/>
    </location>
</feature>
<dbReference type="EMBL" id="JAAGWF010000030">
    <property type="protein sequence ID" value="NEK60503.1"/>
    <property type="molecule type" value="Genomic_DNA"/>
</dbReference>